<name>A0ABQ3W7H1_9ACTN</name>
<dbReference type="SUPFAM" id="SSF52317">
    <property type="entry name" value="Class I glutamine amidotransferase-like"/>
    <property type="match status" value="1"/>
</dbReference>
<gene>
    <name evidence="5" type="primary">ygaJ</name>
    <name evidence="5" type="ORF">Aca07nite_01820</name>
</gene>
<keyword evidence="4" id="KW-0720">Serine protease</keyword>
<evidence type="ECO:0000256" key="2">
    <source>
        <dbReference type="ARBA" id="ARBA00022670"/>
    </source>
</evidence>
<dbReference type="PANTHER" id="PTHR20842:SF0">
    <property type="entry name" value="ALPHA-ASPARTYL DIPEPTIDASE"/>
    <property type="match status" value="1"/>
</dbReference>
<accession>A0ABQ3W7H1</accession>
<dbReference type="InterPro" id="IPR005320">
    <property type="entry name" value="Peptidase_S51"/>
</dbReference>
<dbReference type="EMBL" id="BOMF01000001">
    <property type="protein sequence ID" value="GID42907.1"/>
    <property type="molecule type" value="Genomic_DNA"/>
</dbReference>
<evidence type="ECO:0000256" key="4">
    <source>
        <dbReference type="ARBA" id="ARBA00022825"/>
    </source>
</evidence>
<dbReference type="RefSeq" id="WP_204293509.1">
    <property type="nucleotide sequence ID" value="NZ_BAAAGQ010000008.1"/>
</dbReference>
<keyword evidence="2" id="KW-0645">Protease</keyword>
<protein>
    <submittedName>
        <fullName evidence="5">Peptidase YgaJ</fullName>
    </submittedName>
</protein>
<evidence type="ECO:0000256" key="1">
    <source>
        <dbReference type="ARBA" id="ARBA00006534"/>
    </source>
</evidence>
<dbReference type="Gene3D" id="3.40.50.880">
    <property type="match status" value="1"/>
</dbReference>
<dbReference type="PANTHER" id="PTHR20842">
    <property type="entry name" value="PROTEASE S51 ALPHA-ASPARTYL DIPEPTIDASE"/>
    <property type="match status" value="1"/>
</dbReference>
<evidence type="ECO:0000313" key="5">
    <source>
        <dbReference type="EMBL" id="GID42907.1"/>
    </source>
</evidence>
<organism evidence="5">
    <name type="scientific">Actinoplanes campanulatus</name>
    <dbReference type="NCBI Taxonomy" id="113559"/>
    <lineage>
        <taxon>Bacteria</taxon>
        <taxon>Bacillati</taxon>
        <taxon>Actinomycetota</taxon>
        <taxon>Actinomycetes</taxon>
        <taxon>Micromonosporales</taxon>
        <taxon>Micromonosporaceae</taxon>
        <taxon>Actinoplanes</taxon>
    </lineage>
</organism>
<dbReference type="Pfam" id="PF03575">
    <property type="entry name" value="Peptidase_S51"/>
    <property type="match status" value="1"/>
</dbReference>
<reference evidence="5" key="1">
    <citation type="submission" date="2021-01" db="EMBL/GenBank/DDBJ databases">
        <title>Whole genome shotgun sequence of Actinoplanes capillaceus NBRC 16408.</title>
        <authorList>
            <person name="Komaki H."/>
            <person name="Tamura T."/>
        </authorList>
    </citation>
    <scope>NUCLEOTIDE SEQUENCE [LARGE SCALE GENOMIC DNA]</scope>
    <source>
        <strain evidence="5">NBRC 16408</strain>
    </source>
</reference>
<evidence type="ECO:0000256" key="3">
    <source>
        <dbReference type="ARBA" id="ARBA00022801"/>
    </source>
</evidence>
<comment type="caution">
    <text evidence="5">The sequence shown here is derived from an EMBL/GenBank/DDBJ whole genome shotgun (WGS) entry which is preliminary data.</text>
</comment>
<dbReference type="InterPro" id="IPR029062">
    <property type="entry name" value="Class_I_gatase-like"/>
</dbReference>
<keyword evidence="3" id="KW-0378">Hydrolase</keyword>
<dbReference type="CDD" id="cd03146">
    <property type="entry name" value="GAT1_Peptidase_E"/>
    <property type="match status" value="1"/>
</dbReference>
<proteinExistence type="inferred from homology"/>
<comment type="similarity">
    <text evidence="1">Belongs to the peptidase S51 family.</text>
</comment>
<sequence>MPGHIVPMGAGRAVMDRRDDPLHDYVLELTGKDDPVVLFLPTATGDDASYIVSFYEAFHSGRCRPRHLRLFHRDFDDLSDIVLGADVIHVGGGNTANMLDVWRRQGVDALLHRALAGGAVLTGGSAGGLCWFEGGTTDSYGPTLQLLNEGLGMIKGSYCPHYDAEDQRRPIFHAALLDGTLEMGYASGNRVAIRFTAGGELVEAVTSEPGAQALKVYARDGKIVEEEIPCRLLAERVASRSVST</sequence>